<keyword evidence="4" id="KW-1185">Reference proteome</keyword>
<feature type="region of interest" description="Disordered" evidence="1">
    <location>
        <begin position="358"/>
        <end position="379"/>
    </location>
</feature>
<comment type="caution">
    <text evidence="3">The sequence shown here is derived from an EMBL/GenBank/DDBJ whole genome shotgun (WGS) entry which is preliminary data.</text>
</comment>
<dbReference type="PANTHER" id="PTHR42851">
    <property type="entry name" value="ALDOLASE-RELATED"/>
    <property type="match status" value="1"/>
</dbReference>
<dbReference type="Proteomes" id="UP000036987">
    <property type="component" value="Unassembled WGS sequence"/>
</dbReference>
<evidence type="ECO:0000313" key="3">
    <source>
        <dbReference type="EMBL" id="KMZ63653.1"/>
    </source>
</evidence>
<dbReference type="PROSITE" id="PS50812">
    <property type="entry name" value="PWWP"/>
    <property type="match status" value="1"/>
</dbReference>
<protein>
    <recommendedName>
        <fullName evidence="2">PWWP domain-containing protein</fullName>
    </recommendedName>
</protein>
<dbReference type="EMBL" id="LFYR01001213">
    <property type="protein sequence ID" value="KMZ63653.1"/>
    <property type="molecule type" value="Genomic_DNA"/>
</dbReference>
<dbReference type="SMART" id="SM00293">
    <property type="entry name" value="PWWP"/>
    <property type="match status" value="1"/>
</dbReference>
<dbReference type="Gene3D" id="2.30.30.140">
    <property type="match status" value="1"/>
</dbReference>
<dbReference type="InterPro" id="IPR000313">
    <property type="entry name" value="PWWP_dom"/>
</dbReference>
<evidence type="ECO:0000259" key="2">
    <source>
        <dbReference type="PROSITE" id="PS50812"/>
    </source>
</evidence>
<dbReference type="STRING" id="29655.A0A0K9P3U9"/>
<dbReference type="InterPro" id="IPR053063">
    <property type="entry name" value="PWWP_domain_containing_PDP"/>
</dbReference>
<dbReference type="SUPFAM" id="SSF54928">
    <property type="entry name" value="RNA-binding domain, RBD"/>
    <property type="match status" value="1"/>
</dbReference>
<dbReference type="AlphaFoldDB" id="A0A0K9P3U9"/>
<feature type="domain" description="PWWP" evidence="2">
    <location>
        <begin position="147"/>
        <end position="208"/>
    </location>
</feature>
<feature type="region of interest" description="Disordered" evidence="1">
    <location>
        <begin position="559"/>
        <end position="581"/>
    </location>
</feature>
<proteinExistence type="predicted"/>
<dbReference type="GO" id="GO:0003677">
    <property type="term" value="F:DNA binding"/>
    <property type="evidence" value="ECO:0007669"/>
    <property type="project" value="InterPro"/>
</dbReference>
<dbReference type="SUPFAM" id="SSF63748">
    <property type="entry name" value="Tudor/PWWP/MBT"/>
    <property type="match status" value="1"/>
</dbReference>
<organism evidence="3 4">
    <name type="scientific">Zostera marina</name>
    <name type="common">Eelgrass</name>
    <dbReference type="NCBI Taxonomy" id="29655"/>
    <lineage>
        <taxon>Eukaryota</taxon>
        <taxon>Viridiplantae</taxon>
        <taxon>Streptophyta</taxon>
        <taxon>Embryophyta</taxon>
        <taxon>Tracheophyta</taxon>
        <taxon>Spermatophyta</taxon>
        <taxon>Magnoliopsida</taxon>
        <taxon>Liliopsida</taxon>
        <taxon>Zosteraceae</taxon>
        <taxon>Zostera</taxon>
    </lineage>
</organism>
<evidence type="ECO:0000256" key="1">
    <source>
        <dbReference type="SAM" id="MobiDB-lite"/>
    </source>
</evidence>
<dbReference type="PANTHER" id="PTHR42851:SF4">
    <property type="entry name" value="PWWP DOMAIN-CONTAINING PROTEIN"/>
    <property type="match status" value="1"/>
</dbReference>
<accession>A0A0K9P3U9</accession>
<name>A0A0K9P3U9_ZOSMR</name>
<feature type="region of interest" description="Disordered" evidence="1">
    <location>
        <begin position="639"/>
        <end position="688"/>
    </location>
</feature>
<dbReference type="SMART" id="SM00384">
    <property type="entry name" value="AT_hook"/>
    <property type="match status" value="5"/>
</dbReference>
<dbReference type="InterPro" id="IPR017956">
    <property type="entry name" value="AT_hook_DNA-bd_motif"/>
</dbReference>
<sequence>MESDAIDLNAGNDPWEEAPAVGTDGFGEGNAGIHYSDGAEKDVTMDGAAGCDLIEEMCESHVVDHDVCGFEDNDVLTGVDNSSAGDVHEGKSSEKKDFSCSIESVEQGDDASHCEHVRNGNQEQLRAPMTGYAHMFLQDGNSDKFSISDLVWGKIKSHPWWPGVIVDPLNASEMALKHQRKDNFLIAYFGDKTFAWCDDSQLKPFCKFFTQMEMQSSSEVFRDAVYDALDEVSRRLHLEMVHSLKVDKSFSKPNDQPIENAGIRVGVSISVPSMQLNFSSFQPKNFHSYICTLAKFPTRNFDRLDLTITQAQLMTFYHSKGCTTRGAFFSDHETTECGDRANSFVDSAQHSVAVLVNGKKRGRPKKNLPEKKQKSLPELLEDDNDNHLFDDFERDFNIRVSHQSAVHHGDLNSKQPSPLLSKTFKLGECIRRVATKLISSSPVSDCNGEVAQKGAVMKIDCENDSPFSLDASPSSSSSKERETIIKSRIVESFGSLNVSEMLFQLCSAARKSTEDFYLLPTTITFFTEIQKLRSSISTESLHTITRRRGRPKILRGYSPSEEVKLSDKVGPKRGRPSKSIPNPIIIEDREIPDKVARKRGRPRKVPVSSGFLSEFPTVSTLDGPGPDHMKDSYWTDMVVHTNPEKKRRGRKRKEESQLQNPRRKSKSAVEHSEFLPQRPLPGVINTGKSTGLASGRQIKYFGRKCLNESIPTAVVLTFSTSECVPLKKDLMRIFSRYGPLKDAEVSMEIKCATVLFKRQADAEVAFSSACKCSFFGPGLLSYRLKKLSSISMKSPHPVSVDQMDCTQVQSVNHDDSNCMEIEESEGIKDHSVACQGESSLKVVELVTDDAIPDDEPTNHGGVEVPAKNNRELIEICSTDIPVIEEDLLPSSDDANLNVLYNKPHEALIDSRGMELERHGVDETPAAYGNLHTVDFRHIEVSMDIIPEEEPTNHGGIEVPARNSRDELMEICSADIPVTEEDLLPLSDNVNLNISYNKPNEAPADVYGMELERHGVDETPAAYGNLDTLDFRHIEVSGDINPEEEPTNHDGIEVPVKNSHDELMEICSADISVTGEDLLPLSDGANLNVSYNNSHENPADACGMELERHRVDESHETPAVDKSLDILDSKHDEEVIKSGYVVGDCYSETPSCILARNEIQHTEVSDPPISEKDVSSLLNQCSSK</sequence>
<dbReference type="InterPro" id="IPR035979">
    <property type="entry name" value="RBD_domain_sf"/>
</dbReference>
<feature type="compositionally biased region" description="Basic and acidic residues" evidence="1">
    <location>
        <begin position="561"/>
        <end position="570"/>
    </location>
</feature>
<gene>
    <name evidence="3" type="ORF">ZOSMA_3G01350</name>
</gene>
<dbReference type="OrthoDB" id="62853at2759"/>
<reference evidence="4" key="1">
    <citation type="journal article" date="2016" name="Nature">
        <title>The genome of the seagrass Zostera marina reveals angiosperm adaptation to the sea.</title>
        <authorList>
            <person name="Olsen J.L."/>
            <person name="Rouze P."/>
            <person name="Verhelst B."/>
            <person name="Lin Y.-C."/>
            <person name="Bayer T."/>
            <person name="Collen J."/>
            <person name="Dattolo E."/>
            <person name="De Paoli E."/>
            <person name="Dittami S."/>
            <person name="Maumus F."/>
            <person name="Michel G."/>
            <person name="Kersting A."/>
            <person name="Lauritano C."/>
            <person name="Lohaus R."/>
            <person name="Toepel M."/>
            <person name="Tonon T."/>
            <person name="Vanneste K."/>
            <person name="Amirebrahimi M."/>
            <person name="Brakel J."/>
            <person name="Bostroem C."/>
            <person name="Chovatia M."/>
            <person name="Grimwood J."/>
            <person name="Jenkins J.W."/>
            <person name="Jueterbock A."/>
            <person name="Mraz A."/>
            <person name="Stam W.T."/>
            <person name="Tice H."/>
            <person name="Bornberg-Bauer E."/>
            <person name="Green P.J."/>
            <person name="Pearson G.A."/>
            <person name="Procaccini G."/>
            <person name="Duarte C.M."/>
            <person name="Schmutz J."/>
            <person name="Reusch T.B.H."/>
            <person name="Van de Peer Y."/>
        </authorList>
    </citation>
    <scope>NUCLEOTIDE SEQUENCE [LARGE SCALE GENOMIC DNA]</scope>
    <source>
        <strain evidence="4">cv. Finnish</strain>
    </source>
</reference>
<dbReference type="Pfam" id="PF00855">
    <property type="entry name" value="PWWP"/>
    <property type="match status" value="1"/>
</dbReference>
<dbReference type="CDD" id="cd05162">
    <property type="entry name" value="PWWP"/>
    <property type="match status" value="1"/>
</dbReference>
<evidence type="ECO:0000313" key="4">
    <source>
        <dbReference type="Proteomes" id="UP000036987"/>
    </source>
</evidence>